<keyword evidence="5 6" id="KW-0665">Pyrimidine biosynthesis</keyword>
<dbReference type="HAMAP" id="MF_01208">
    <property type="entry name" value="PyrE"/>
    <property type="match status" value="1"/>
</dbReference>
<feature type="binding site" evidence="6">
    <location>
        <position position="121"/>
    </location>
    <ligand>
        <name>5-phospho-alpha-D-ribose 1-diphosphate</name>
        <dbReference type="ChEBI" id="CHEBI:58017"/>
        <note>ligand shared between dimeric partners</note>
    </ligand>
</feature>
<comment type="catalytic activity">
    <reaction evidence="6">
        <text>orotidine 5'-phosphate + diphosphate = orotate + 5-phospho-alpha-D-ribose 1-diphosphate</text>
        <dbReference type="Rhea" id="RHEA:10380"/>
        <dbReference type="ChEBI" id="CHEBI:30839"/>
        <dbReference type="ChEBI" id="CHEBI:33019"/>
        <dbReference type="ChEBI" id="CHEBI:57538"/>
        <dbReference type="ChEBI" id="CHEBI:58017"/>
        <dbReference type="EC" id="2.4.2.10"/>
    </reaction>
</comment>
<dbReference type="SUPFAM" id="SSF53271">
    <property type="entry name" value="PRTase-like"/>
    <property type="match status" value="1"/>
</dbReference>
<dbReference type="EMBL" id="BTPD01000006">
    <property type="protein sequence ID" value="GMQ29632.1"/>
    <property type="molecule type" value="Genomic_DNA"/>
</dbReference>
<comment type="pathway">
    <text evidence="1 6">Pyrimidine metabolism; UMP biosynthesis via de novo pathway; UMP from orotate: step 1/2.</text>
</comment>
<dbReference type="EC" id="2.4.2.10" evidence="2 6"/>
<comment type="caution">
    <text evidence="6">Lacks conserved residue(s) required for the propagation of feature annotation.</text>
</comment>
<dbReference type="InterPro" id="IPR000836">
    <property type="entry name" value="PRTase_dom"/>
</dbReference>
<proteinExistence type="inferred from homology"/>
<dbReference type="Pfam" id="PF00156">
    <property type="entry name" value="Pribosyltran"/>
    <property type="match status" value="1"/>
</dbReference>
<evidence type="ECO:0000256" key="5">
    <source>
        <dbReference type="ARBA" id="ARBA00022975"/>
    </source>
</evidence>
<feature type="domain" description="Phosphoribosyltransferase" evidence="7">
    <location>
        <begin position="94"/>
        <end position="178"/>
    </location>
</feature>
<protein>
    <recommendedName>
        <fullName evidence="2 6">Orotate phosphoribosyltransferase</fullName>
        <shortName evidence="6">OPRT</shortName>
        <shortName evidence="6">OPRTase</shortName>
        <ecNumber evidence="2 6">2.4.2.10</ecNumber>
    </recommendedName>
</protein>
<dbReference type="PANTHER" id="PTHR19278:SF9">
    <property type="entry name" value="URIDINE 5'-MONOPHOSPHATE SYNTHASE"/>
    <property type="match status" value="1"/>
</dbReference>
<sequence length="234" mass="26188">MHKKFRWYNLIGLYSINFGFMEILDQATAAEVADKLLEIQAIRLQPKKPFTWASGWKSPIYCDNRLSLSFPEVRCLIRDQLVKSVSHFFPMTEAIAGVATAGIPQGALIANELDLPFIYVRSKPKGHGMENMIEGKVVPGQKVVVVEDLVSTGGSSLKAVQDLRDAGFEVLGMVAIFSYGFDVADKNFEAAGVKLICLSHYDALLPRAVHRKYIDEEVLHSLSEWRKNPGTWMQ</sequence>
<dbReference type="InterPro" id="IPR023031">
    <property type="entry name" value="OPRT"/>
</dbReference>
<dbReference type="InterPro" id="IPR004467">
    <property type="entry name" value="Or_phspho_trans_dom"/>
</dbReference>
<accession>A0ABQ6PSA6</accession>
<feature type="binding site" evidence="6">
    <location>
        <position position="125"/>
    </location>
    <ligand>
        <name>5-phospho-alpha-D-ribose 1-diphosphate</name>
        <dbReference type="ChEBI" id="CHEBI:58017"/>
        <note>ligand shared between dimeric partners</note>
    </ligand>
</feature>
<comment type="caution">
    <text evidence="8">The sequence shown here is derived from an EMBL/GenBank/DDBJ whole genome shotgun (WGS) entry which is preliminary data.</text>
</comment>
<feature type="binding site" description="in other chain" evidence="6">
    <location>
        <begin position="147"/>
        <end position="155"/>
    </location>
    <ligand>
        <name>5-phospho-alpha-D-ribose 1-diphosphate</name>
        <dbReference type="ChEBI" id="CHEBI:58017"/>
        <note>ligand shared between dimeric partners</note>
    </ligand>
</feature>
<keyword evidence="9" id="KW-1185">Reference proteome</keyword>
<evidence type="ECO:0000259" key="7">
    <source>
        <dbReference type="Pfam" id="PF00156"/>
    </source>
</evidence>
<feature type="binding site" evidence="6">
    <location>
        <position position="151"/>
    </location>
    <ligand>
        <name>orotate</name>
        <dbReference type="ChEBI" id="CHEBI:30839"/>
    </ligand>
</feature>
<dbReference type="Proteomes" id="UP001338309">
    <property type="component" value="Unassembled WGS sequence"/>
</dbReference>
<keyword evidence="4 6" id="KW-0808">Transferase</keyword>
<comment type="cofactor">
    <cofactor evidence="6">
        <name>Mg(2+)</name>
        <dbReference type="ChEBI" id="CHEBI:18420"/>
    </cofactor>
</comment>
<dbReference type="PANTHER" id="PTHR19278">
    <property type="entry name" value="OROTATE PHOSPHORIBOSYLTRANSFERASE"/>
    <property type="match status" value="1"/>
</dbReference>
<name>A0ABQ6PSA6_9BACT</name>
<keyword evidence="3 6" id="KW-0328">Glycosyltransferase</keyword>
<comment type="subunit">
    <text evidence="6">Homodimer.</text>
</comment>
<comment type="function">
    <text evidence="6">Catalyzes the transfer of a ribosyl phosphate group from 5-phosphoribose 1-diphosphate to orotate, leading to the formation of orotidine monophosphate (OMP).</text>
</comment>
<dbReference type="InterPro" id="IPR029057">
    <property type="entry name" value="PRTase-like"/>
</dbReference>
<gene>
    <name evidence="6 8" type="primary">pyrE</name>
    <name evidence="8" type="ORF">Aconfl_22750</name>
</gene>
<keyword evidence="6" id="KW-0460">Magnesium</keyword>
<dbReference type="Gene3D" id="3.40.50.2020">
    <property type="match status" value="1"/>
</dbReference>
<dbReference type="GO" id="GO:0016757">
    <property type="term" value="F:glycosyltransferase activity"/>
    <property type="evidence" value="ECO:0007669"/>
    <property type="project" value="UniProtKB-KW"/>
</dbReference>
<evidence type="ECO:0000313" key="8">
    <source>
        <dbReference type="EMBL" id="GMQ29632.1"/>
    </source>
</evidence>
<comment type="similarity">
    <text evidence="6">Belongs to the purine/pyrimidine phosphoribosyltransferase family. PyrE subfamily.</text>
</comment>
<feature type="binding site" evidence="6">
    <location>
        <position position="127"/>
    </location>
    <ligand>
        <name>5-phospho-alpha-D-ribose 1-diphosphate</name>
        <dbReference type="ChEBI" id="CHEBI:58017"/>
        <note>ligand shared between dimeric partners</note>
    </ligand>
</feature>
<dbReference type="NCBIfam" id="TIGR00336">
    <property type="entry name" value="pyrE"/>
    <property type="match status" value="1"/>
</dbReference>
<organism evidence="8 9">
    <name type="scientific">Algoriphagus confluentis</name>
    <dbReference type="NCBI Taxonomy" id="1697556"/>
    <lineage>
        <taxon>Bacteria</taxon>
        <taxon>Pseudomonadati</taxon>
        <taxon>Bacteroidota</taxon>
        <taxon>Cytophagia</taxon>
        <taxon>Cytophagales</taxon>
        <taxon>Cyclobacteriaceae</taxon>
        <taxon>Algoriphagus</taxon>
    </lineage>
</organism>
<evidence type="ECO:0000256" key="3">
    <source>
        <dbReference type="ARBA" id="ARBA00022676"/>
    </source>
</evidence>
<evidence type="ECO:0000256" key="1">
    <source>
        <dbReference type="ARBA" id="ARBA00004889"/>
    </source>
</evidence>
<evidence type="ECO:0000256" key="2">
    <source>
        <dbReference type="ARBA" id="ARBA00011971"/>
    </source>
</evidence>
<reference evidence="8 9" key="1">
    <citation type="submission" date="2023-08" db="EMBL/GenBank/DDBJ databases">
        <title>Draft genome sequence of Algoriphagus confluentis.</title>
        <authorList>
            <person name="Takatani N."/>
            <person name="Hosokawa M."/>
            <person name="Sawabe T."/>
        </authorList>
    </citation>
    <scope>NUCLEOTIDE SEQUENCE [LARGE SCALE GENOMIC DNA]</scope>
    <source>
        <strain evidence="8 9">NBRC 111222</strain>
    </source>
</reference>
<dbReference type="CDD" id="cd06223">
    <property type="entry name" value="PRTases_typeI"/>
    <property type="match status" value="1"/>
</dbReference>
<evidence type="ECO:0000256" key="4">
    <source>
        <dbReference type="ARBA" id="ARBA00022679"/>
    </source>
</evidence>
<evidence type="ECO:0000256" key="6">
    <source>
        <dbReference type="HAMAP-Rule" id="MF_01208"/>
    </source>
</evidence>
<evidence type="ECO:0000313" key="9">
    <source>
        <dbReference type="Proteomes" id="UP001338309"/>
    </source>
</evidence>